<dbReference type="CDD" id="cd00190">
    <property type="entry name" value="Tryp_SPc"/>
    <property type="match status" value="1"/>
</dbReference>
<dbReference type="PANTHER" id="PTHR24276:SF91">
    <property type="entry name" value="AT26814P-RELATED"/>
    <property type="match status" value="1"/>
</dbReference>
<evidence type="ECO:0000256" key="8">
    <source>
        <dbReference type="RuleBase" id="RU363034"/>
    </source>
</evidence>
<evidence type="ECO:0000313" key="11">
    <source>
        <dbReference type="RefSeq" id="XP_015608826.1"/>
    </source>
</evidence>
<dbReference type="InterPro" id="IPR018114">
    <property type="entry name" value="TRYPSIN_HIS"/>
</dbReference>
<evidence type="ECO:0000256" key="6">
    <source>
        <dbReference type="ARBA" id="ARBA00023145"/>
    </source>
</evidence>
<dbReference type="InterPro" id="IPR050430">
    <property type="entry name" value="Peptidase_S1"/>
</dbReference>
<keyword evidence="3" id="KW-0732">Signal</keyword>
<evidence type="ECO:0000256" key="3">
    <source>
        <dbReference type="ARBA" id="ARBA00022729"/>
    </source>
</evidence>
<dbReference type="InterPro" id="IPR001254">
    <property type="entry name" value="Trypsin_dom"/>
</dbReference>
<dbReference type="KEGG" id="ccin:107274317"/>
<protein>
    <submittedName>
        <fullName evidence="11">Trypsin-1</fullName>
    </submittedName>
</protein>
<comment type="similarity">
    <text evidence="1">Belongs to the peptidase S1 family.</text>
</comment>
<dbReference type="InterPro" id="IPR001314">
    <property type="entry name" value="Peptidase_S1A"/>
</dbReference>
<dbReference type="Pfam" id="PF00089">
    <property type="entry name" value="Trypsin"/>
    <property type="match status" value="1"/>
</dbReference>
<evidence type="ECO:0000256" key="7">
    <source>
        <dbReference type="ARBA" id="ARBA00023157"/>
    </source>
</evidence>
<dbReference type="Gene3D" id="2.40.10.10">
    <property type="entry name" value="Trypsin-like serine proteases"/>
    <property type="match status" value="1"/>
</dbReference>
<sequence length="246" mass="27037">WYVLHYFSYSGAICKPRGRIVGGEPTIIENFPHQVSVRINGRHVCGGSIIGKQWIVTAAHCVYGSSVTKTSIKAGISNLIENGTVINAVNIITHEKYDPITTDNDIAVIELEYPLDYDRYVSPVNLPSSDEKYFSGQLATITGWGRFRYIGTLSLQLRRVDVPLVERALCEKLYSDYLISEGMLCAGYVPTGGKDGCQGDSGGPMIINRKLVGIVSWGVGCAAPNRPGVYTRVTLFRNWIKEKSGV</sequence>
<evidence type="ECO:0000259" key="9">
    <source>
        <dbReference type="PROSITE" id="PS50240"/>
    </source>
</evidence>
<keyword evidence="5 8" id="KW-0720">Serine protease</keyword>
<dbReference type="RefSeq" id="XP_015608826.1">
    <property type="nucleotide sequence ID" value="XM_015753340.2"/>
</dbReference>
<dbReference type="InterPro" id="IPR043504">
    <property type="entry name" value="Peptidase_S1_PA_chymotrypsin"/>
</dbReference>
<dbReference type="InterPro" id="IPR033116">
    <property type="entry name" value="TRYPSIN_SER"/>
</dbReference>
<dbReference type="AlphaFoldDB" id="A0AAJ7CEI2"/>
<keyword evidence="4 8" id="KW-0378">Hydrolase</keyword>
<keyword evidence="7" id="KW-1015">Disulfide bond</keyword>
<dbReference type="GeneID" id="107274317"/>
<evidence type="ECO:0000313" key="10">
    <source>
        <dbReference type="Proteomes" id="UP000694920"/>
    </source>
</evidence>
<dbReference type="GO" id="GO:0004252">
    <property type="term" value="F:serine-type endopeptidase activity"/>
    <property type="evidence" value="ECO:0007669"/>
    <property type="project" value="InterPro"/>
</dbReference>
<proteinExistence type="inferred from homology"/>
<dbReference type="Proteomes" id="UP000694920">
    <property type="component" value="Unplaced"/>
</dbReference>
<keyword evidence="10" id="KW-1185">Reference proteome</keyword>
<evidence type="ECO:0000256" key="4">
    <source>
        <dbReference type="ARBA" id="ARBA00022801"/>
    </source>
</evidence>
<dbReference type="InterPro" id="IPR009003">
    <property type="entry name" value="Peptidase_S1_PA"/>
</dbReference>
<evidence type="ECO:0000256" key="5">
    <source>
        <dbReference type="ARBA" id="ARBA00022825"/>
    </source>
</evidence>
<dbReference type="SMART" id="SM00020">
    <property type="entry name" value="Tryp_SPc"/>
    <property type="match status" value="1"/>
</dbReference>
<organism evidence="10 11">
    <name type="scientific">Cephus cinctus</name>
    <name type="common">Wheat stem sawfly</name>
    <dbReference type="NCBI Taxonomy" id="211228"/>
    <lineage>
        <taxon>Eukaryota</taxon>
        <taxon>Metazoa</taxon>
        <taxon>Ecdysozoa</taxon>
        <taxon>Arthropoda</taxon>
        <taxon>Hexapoda</taxon>
        <taxon>Insecta</taxon>
        <taxon>Pterygota</taxon>
        <taxon>Neoptera</taxon>
        <taxon>Endopterygota</taxon>
        <taxon>Hymenoptera</taxon>
        <taxon>Cephoidea</taxon>
        <taxon>Cephidae</taxon>
        <taxon>Cephus</taxon>
    </lineage>
</organism>
<feature type="non-terminal residue" evidence="11">
    <location>
        <position position="1"/>
    </location>
</feature>
<accession>A0AAJ7CEI2</accession>
<dbReference type="PROSITE" id="PS50240">
    <property type="entry name" value="TRYPSIN_DOM"/>
    <property type="match status" value="1"/>
</dbReference>
<dbReference type="PROSITE" id="PS00135">
    <property type="entry name" value="TRYPSIN_SER"/>
    <property type="match status" value="1"/>
</dbReference>
<dbReference type="PRINTS" id="PR00722">
    <property type="entry name" value="CHYMOTRYPSIN"/>
</dbReference>
<evidence type="ECO:0000256" key="1">
    <source>
        <dbReference type="ARBA" id="ARBA00007664"/>
    </source>
</evidence>
<dbReference type="PANTHER" id="PTHR24276">
    <property type="entry name" value="POLYSERASE-RELATED"/>
    <property type="match status" value="1"/>
</dbReference>
<reference evidence="11" key="1">
    <citation type="submission" date="2025-08" db="UniProtKB">
        <authorList>
            <consortium name="RefSeq"/>
        </authorList>
    </citation>
    <scope>IDENTIFICATION</scope>
</reference>
<feature type="domain" description="Peptidase S1" evidence="9">
    <location>
        <begin position="20"/>
        <end position="245"/>
    </location>
</feature>
<dbReference type="SUPFAM" id="SSF50494">
    <property type="entry name" value="Trypsin-like serine proteases"/>
    <property type="match status" value="1"/>
</dbReference>
<evidence type="ECO:0000256" key="2">
    <source>
        <dbReference type="ARBA" id="ARBA00022670"/>
    </source>
</evidence>
<dbReference type="PROSITE" id="PS00134">
    <property type="entry name" value="TRYPSIN_HIS"/>
    <property type="match status" value="1"/>
</dbReference>
<name>A0AAJ7CEI2_CEPCN</name>
<dbReference type="FunFam" id="2.40.10.10:FF:000077">
    <property type="entry name" value="Predicted protein"/>
    <property type="match status" value="1"/>
</dbReference>
<dbReference type="GO" id="GO:0006508">
    <property type="term" value="P:proteolysis"/>
    <property type="evidence" value="ECO:0007669"/>
    <property type="project" value="UniProtKB-KW"/>
</dbReference>
<keyword evidence="2 8" id="KW-0645">Protease</keyword>
<gene>
    <name evidence="11" type="primary">LOC107274317</name>
</gene>
<keyword evidence="6" id="KW-0865">Zymogen</keyword>